<sequence>MAILPTIKERKMDLEEKCAVCSNTFGQHRAKTGACPRRDPDEPRRIIGFLDDKNQGGDMPTFFKSTKGEVHAA</sequence>
<protein>
    <submittedName>
        <fullName evidence="2">Uncharacterized protein</fullName>
    </submittedName>
</protein>
<evidence type="ECO:0000313" key="2">
    <source>
        <dbReference type="EMBL" id="OIP99460.1"/>
    </source>
</evidence>
<proteinExistence type="predicted"/>
<gene>
    <name evidence="2" type="ORF">AUK40_00690</name>
</gene>
<accession>A0A1J5IQU6</accession>
<dbReference type="STRING" id="1817892.AUK40_00690"/>
<dbReference type="Proteomes" id="UP000183245">
    <property type="component" value="Unassembled WGS sequence"/>
</dbReference>
<comment type="caution">
    <text evidence="2">The sequence shown here is derived from an EMBL/GenBank/DDBJ whole genome shotgun (WGS) entry which is preliminary data.</text>
</comment>
<feature type="region of interest" description="Disordered" evidence="1">
    <location>
        <begin position="49"/>
        <end position="73"/>
    </location>
</feature>
<organism evidence="2 3">
    <name type="scientific">Candidatus Wirthbacteria bacterium CG2_30_54_11</name>
    <dbReference type="NCBI Taxonomy" id="1817892"/>
    <lineage>
        <taxon>Bacteria</taxon>
        <taxon>Candidatus Wirthbacteria</taxon>
    </lineage>
</organism>
<evidence type="ECO:0000313" key="3">
    <source>
        <dbReference type="Proteomes" id="UP000183245"/>
    </source>
</evidence>
<evidence type="ECO:0000256" key="1">
    <source>
        <dbReference type="SAM" id="MobiDB-lite"/>
    </source>
</evidence>
<reference evidence="2 3" key="1">
    <citation type="journal article" date="2016" name="Environ. Microbiol.">
        <title>Genomic resolution of a cold subsurface aquifer community provides metabolic insights for novel microbes adapted to high CO concentrations.</title>
        <authorList>
            <person name="Probst A.J."/>
            <person name="Castelle C.J."/>
            <person name="Singh A."/>
            <person name="Brown C.T."/>
            <person name="Anantharaman K."/>
            <person name="Sharon I."/>
            <person name="Hug L.A."/>
            <person name="Burstein D."/>
            <person name="Emerson J.B."/>
            <person name="Thomas B.C."/>
            <person name="Banfield J.F."/>
        </authorList>
    </citation>
    <scope>NUCLEOTIDE SEQUENCE [LARGE SCALE GENOMIC DNA]</scope>
    <source>
        <strain evidence="2">CG2_30_54_11</strain>
    </source>
</reference>
<dbReference type="AlphaFoldDB" id="A0A1J5IQU6"/>
<dbReference type="EMBL" id="MNZT01000012">
    <property type="protein sequence ID" value="OIP99460.1"/>
    <property type="molecule type" value="Genomic_DNA"/>
</dbReference>
<name>A0A1J5IQU6_9BACT</name>